<gene>
    <name evidence="1" type="ORF">PGLA1383_LOCUS47739</name>
</gene>
<evidence type="ECO:0000313" key="1">
    <source>
        <dbReference type="EMBL" id="CAE8631741.1"/>
    </source>
</evidence>
<dbReference type="OrthoDB" id="421598at2759"/>
<organism evidence="1 2">
    <name type="scientific">Polarella glacialis</name>
    <name type="common">Dinoflagellate</name>
    <dbReference type="NCBI Taxonomy" id="89957"/>
    <lineage>
        <taxon>Eukaryota</taxon>
        <taxon>Sar</taxon>
        <taxon>Alveolata</taxon>
        <taxon>Dinophyceae</taxon>
        <taxon>Suessiales</taxon>
        <taxon>Suessiaceae</taxon>
        <taxon>Polarella</taxon>
    </lineage>
</organism>
<reference evidence="1" key="1">
    <citation type="submission" date="2021-02" db="EMBL/GenBank/DDBJ databases">
        <authorList>
            <person name="Dougan E. K."/>
            <person name="Rhodes N."/>
            <person name="Thang M."/>
            <person name="Chan C."/>
        </authorList>
    </citation>
    <scope>NUCLEOTIDE SEQUENCE</scope>
</reference>
<sequence length="254" mass="27959">MSFWEGGGSLVIAVPQDLAQQVLADGYHCSRRRRVPASRNQESALRAYRRCQPYRPAVLLEVLSLPAGVGSVPHKDGIKLSTSHLPAYCLARVSLDQAVAAPPIFPASGWHGSFQPPTRSASLRRPAGASFESVSPSWAMPYAPLPGLGPTSLDIAEIFYSQDSILPKFRDERALAQMERELRLGEKTVAEIPTITVVSSNGRYYSVDNRRLYVFKRVFGSGRIPVQIGRNDQRFQAKFTTDNGGTSVRVRGCR</sequence>
<dbReference type="AlphaFoldDB" id="A0A813H277"/>
<keyword evidence="2" id="KW-1185">Reference proteome</keyword>
<dbReference type="Proteomes" id="UP000654075">
    <property type="component" value="Unassembled WGS sequence"/>
</dbReference>
<name>A0A813H277_POLGL</name>
<comment type="caution">
    <text evidence="1">The sequence shown here is derived from an EMBL/GenBank/DDBJ whole genome shotgun (WGS) entry which is preliminary data.</text>
</comment>
<proteinExistence type="predicted"/>
<accession>A0A813H277</accession>
<protein>
    <submittedName>
        <fullName evidence="1">Uncharacterized protein</fullName>
    </submittedName>
</protein>
<dbReference type="EMBL" id="CAJNNV010030193">
    <property type="protein sequence ID" value="CAE8631741.1"/>
    <property type="molecule type" value="Genomic_DNA"/>
</dbReference>
<evidence type="ECO:0000313" key="2">
    <source>
        <dbReference type="Proteomes" id="UP000654075"/>
    </source>
</evidence>